<dbReference type="Pfam" id="PF00556">
    <property type="entry name" value="LHC"/>
    <property type="match status" value="1"/>
</dbReference>
<dbReference type="Gene3D" id="1.20.5.250">
    <property type="match status" value="1"/>
</dbReference>
<dbReference type="GO" id="GO:0042314">
    <property type="term" value="F:bacteriochlorophyll binding"/>
    <property type="evidence" value="ECO:0007669"/>
    <property type="project" value="UniProtKB-KW"/>
</dbReference>
<evidence type="ECO:0000313" key="19">
    <source>
        <dbReference type="Proteomes" id="UP000033220"/>
    </source>
</evidence>
<keyword evidence="9" id="KW-0460">Magnesium</keyword>
<proteinExistence type="inferred from homology"/>
<evidence type="ECO:0000256" key="4">
    <source>
        <dbReference type="ARBA" id="ARBA00022475"/>
    </source>
</evidence>
<evidence type="ECO:0000256" key="15">
    <source>
        <dbReference type="SAM" id="MobiDB-lite"/>
    </source>
</evidence>
<keyword evidence="5" id="KW-0148">Chlorophyll</keyword>
<dbReference type="STRING" id="1150469.RSPPHO_02313"/>
<reference evidence="18 19" key="1">
    <citation type="submission" date="2012-02" db="EMBL/GenBank/DDBJ databases">
        <title>Shotgun genome sequence of Phaeospirillum photometricum DSM 122.</title>
        <authorList>
            <person name="Duquesne K."/>
            <person name="Sturgis J."/>
        </authorList>
    </citation>
    <scope>NUCLEOTIDE SEQUENCE [LARGE SCALE GENOMIC DNA]</scope>
    <source>
        <strain evidence="19">DSM122</strain>
    </source>
</reference>
<feature type="domain" description="Antenna complex alpha/beta subunit" evidence="17">
    <location>
        <begin position="50"/>
        <end position="84"/>
    </location>
</feature>
<protein>
    <recommendedName>
        <fullName evidence="17">Antenna complex alpha/beta subunit domain-containing protein</fullName>
    </recommendedName>
</protein>
<dbReference type="GO" id="GO:0019684">
    <property type="term" value="P:photosynthesis, light reaction"/>
    <property type="evidence" value="ECO:0007669"/>
    <property type="project" value="InterPro"/>
</dbReference>
<dbReference type="InterPro" id="IPR023624">
    <property type="entry name" value="Antenna_beta_dom_sf"/>
</dbReference>
<dbReference type="HOGENOM" id="CLU_2525357_0_0_5"/>
<dbReference type="InterPro" id="IPR002362">
    <property type="entry name" value="LHB-1/5"/>
</dbReference>
<keyword evidence="11 16" id="KW-1133">Transmembrane helix</keyword>
<dbReference type="SUPFAM" id="SSF56918">
    <property type="entry name" value="Light-harvesting complex subunits"/>
    <property type="match status" value="1"/>
</dbReference>
<accession>H6SLS4</accession>
<dbReference type="AlphaFoldDB" id="H6SLS4"/>
<dbReference type="InterPro" id="IPR000066">
    <property type="entry name" value="Antenna_a/b"/>
</dbReference>
<dbReference type="InterPro" id="IPR035889">
    <property type="entry name" value="Light-harvesting_complex"/>
</dbReference>
<evidence type="ECO:0000259" key="17">
    <source>
        <dbReference type="Pfam" id="PF00556"/>
    </source>
</evidence>
<keyword evidence="13 16" id="KW-0472">Membrane</keyword>
<keyword evidence="19" id="KW-1185">Reference proteome</keyword>
<keyword evidence="4" id="KW-1003">Cell membrane</keyword>
<evidence type="ECO:0000256" key="3">
    <source>
        <dbReference type="ARBA" id="ARBA00011052"/>
    </source>
</evidence>
<keyword evidence="6" id="KW-0042">Antenna complex</keyword>
<evidence type="ECO:0000256" key="12">
    <source>
        <dbReference type="ARBA" id="ARBA00022991"/>
    </source>
</evidence>
<evidence type="ECO:0000256" key="9">
    <source>
        <dbReference type="ARBA" id="ARBA00022842"/>
    </source>
</evidence>
<comment type="similarity">
    <text evidence="3">Belongs to the antenna complex beta subunit family.</text>
</comment>
<evidence type="ECO:0000313" key="18">
    <source>
        <dbReference type="EMBL" id="CCG08939.1"/>
    </source>
</evidence>
<evidence type="ECO:0000256" key="2">
    <source>
        <dbReference type="ARBA" id="ARBA00004249"/>
    </source>
</evidence>
<evidence type="ECO:0000256" key="11">
    <source>
        <dbReference type="ARBA" id="ARBA00022989"/>
    </source>
</evidence>
<evidence type="ECO:0000256" key="1">
    <source>
        <dbReference type="ARBA" id="ARBA00002455"/>
    </source>
</evidence>
<dbReference type="EMBL" id="HE663493">
    <property type="protein sequence ID" value="CCG08939.1"/>
    <property type="molecule type" value="Genomic_DNA"/>
</dbReference>
<dbReference type="GO" id="GO:0030077">
    <property type="term" value="C:plasma membrane light-harvesting complex"/>
    <property type="evidence" value="ECO:0007669"/>
    <property type="project" value="InterPro"/>
</dbReference>
<dbReference type="Proteomes" id="UP000033220">
    <property type="component" value="Chromosome DSM 122"/>
</dbReference>
<evidence type="ECO:0000256" key="14">
    <source>
        <dbReference type="ARBA" id="ARBA00023243"/>
    </source>
</evidence>
<evidence type="ECO:0000256" key="5">
    <source>
        <dbReference type="ARBA" id="ARBA00022494"/>
    </source>
</evidence>
<gene>
    <name evidence="18" type="ORF">RSPPHO_02313</name>
</gene>
<dbReference type="KEGG" id="rpm:RSPPHO_02313"/>
<keyword evidence="8" id="KW-0479">Metal-binding</keyword>
<name>H6SLS4_PARPM</name>
<evidence type="ECO:0000256" key="8">
    <source>
        <dbReference type="ARBA" id="ARBA00022723"/>
    </source>
</evidence>
<evidence type="ECO:0000256" key="7">
    <source>
        <dbReference type="ARBA" id="ARBA00022692"/>
    </source>
</evidence>
<organism evidence="18 19">
    <name type="scientific">Pararhodospirillum photometricum DSM 122</name>
    <dbReference type="NCBI Taxonomy" id="1150469"/>
    <lineage>
        <taxon>Bacteria</taxon>
        <taxon>Pseudomonadati</taxon>
        <taxon>Pseudomonadota</taxon>
        <taxon>Alphaproteobacteria</taxon>
        <taxon>Rhodospirillales</taxon>
        <taxon>Rhodospirillaceae</taxon>
        <taxon>Pararhodospirillum</taxon>
    </lineage>
</organism>
<keyword evidence="12" id="KW-0157">Chromophore</keyword>
<evidence type="ECO:0000256" key="10">
    <source>
        <dbReference type="ARBA" id="ARBA00022956"/>
    </source>
</evidence>
<keyword evidence="14" id="KW-0437">Light-harvesting polypeptide</keyword>
<evidence type="ECO:0000256" key="6">
    <source>
        <dbReference type="ARBA" id="ARBA00022549"/>
    </source>
</evidence>
<evidence type="ECO:0000256" key="13">
    <source>
        <dbReference type="ARBA" id="ARBA00023136"/>
    </source>
</evidence>
<dbReference type="PRINTS" id="PR00674">
    <property type="entry name" value="LIGHTHARVSTB"/>
</dbReference>
<dbReference type="GO" id="GO:0046872">
    <property type="term" value="F:metal ion binding"/>
    <property type="evidence" value="ECO:0007669"/>
    <property type="project" value="UniProtKB-KW"/>
</dbReference>
<keyword evidence="7 16" id="KW-0812">Transmembrane</keyword>
<keyword evidence="10" id="KW-0076">Bacteriochlorophyll</keyword>
<comment type="function">
    <text evidence="1">Antenna complexes are light-harvesting systems, which transfer the excitation energy to the reaction centers.</text>
</comment>
<sequence>MSCAGLARGTRVGADAPGKVGAIEGKDERPFGGISMADNTKVYPSGLTEAEAQEFHGWYSKGLALWVVLSAFAHIFTYTYLPWF</sequence>
<evidence type="ECO:0000256" key="16">
    <source>
        <dbReference type="SAM" id="Phobius"/>
    </source>
</evidence>
<comment type="subcellular location">
    <subcellularLocation>
        <location evidence="2">Cell inner membrane</location>
        <topology evidence="2">Single-pass type II membrane protein</topology>
    </subcellularLocation>
</comment>
<dbReference type="GO" id="GO:0005886">
    <property type="term" value="C:plasma membrane"/>
    <property type="evidence" value="ECO:0007669"/>
    <property type="project" value="UniProtKB-SubCell"/>
</dbReference>
<dbReference type="PATRIC" id="fig|1150469.3.peg.2606"/>
<feature type="region of interest" description="Disordered" evidence="15">
    <location>
        <begin position="1"/>
        <end position="26"/>
    </location>
</feature>
<feature type="transmembrane region" description="Helical" evidence="16">
    <location>
        <begin position="63"/>
        <end position="81"/>
    </location>
</feature>